<keyword evidence="4" id="KW-0812">Transmembrane</keyword>
<dbReference type="GO" id="GO:0005506">
    <property type="term" value="F:iron ion binding"/>
    <property type="evidence" value="ECO:0007669"/>
    <property type="project" value="InterPro"/>
</dbReference>
<evidence type="ECO:0000256" key="5">
    <source>
        <dbReference type="ARBA" id="ARBA00022723"/>
    </source>
</evidence>
<proteinExistence type="inferred from homology"/>
<evidence type="ECO:0000256" key="8">
    <source>
        <dbReference type="ARBA" id="ARBA00023004"/>
    </source>
</evidence>
<sequence>MSATLFLANFAEFDSDAVEELKESIEGVARIVALPNFGDYFPVLKPFDLQGIKRKAEIYFGKLLVLIEDMINQRLEKRTSVGYQKKRTMLETLLDLNEGSEYELSCYEIKHLLLEEEFGSVCHWPVECYTLQWQL</sequence>
<dbReference type="AlphaFoldDB" id="A0AAV6X4N1"/>
<protein>
    <submittedName>
        <fullName evidence="11">Uncharacterized protein</fullName>
    </submittedName>
</protein>
<evidence type="ECO:0000256" key="2">
    <source>
        <dbReference type="ARBA" id="ARBA00010617"/>
    </source>
</evidence>
<evidence type="ECO:0000256" key="9">
    <source>
        <dbReference type="ARBA" id="ARBA00023033"/>
    </source>
</evidence>
<dbReference type="GO" id="GO:0004497">
    <property type="term" value="F:monooxygenase activity"/>
    <property type="evidence" value="ECO:0007669"/>
    <property type="project" value="UniProtKB-KW"/>
</dbReference>
<keyword evidence="8" id="KW-0408">Iron</keyword>
<dbReference type="GO" id="GO:0016705">
    <property type="term" value="F:oxidoreductase activity, acting on paired donors, with incorporation or reduction of molecular oxygen"/>
    <property type="evidence" value="ECO:0007669"/>
    <property type="project" value="InterPro"/>
</dbReference>
<comment type="subcellular location">
    <subcellularLocation>
        <location evidence="1">Membrane</location>
    </subcellularLocation>
</comment>
<accession>A0AAV6X4N1</accession>
<evidence type="ECO:0000313" key="11">
    <source>
        <dbReference type="EMBL" id="KAG8375391.1"/>
    </source>
</evidence>
<evidence type="ECO:0000256" key="6">
    <source>
        <dbReference type="ARBA" id="ARBA00022989"/>
    </source>
</evidence>
<comment type="similarity">
    <text evidence="2">Belongs to the cytochrome P450 family.</text>
</comment>
<evidence type="ECO:0000256" key="10">
    <source>
        <dbReference type="ARBA" id="ARBA00023136"/>
    </source>
</evidence>
<gene>
    <name evidence="11" type="ORF">BUALT_Bualt10G0095200</name>
</gene>
<keyword evidence="5" id="KW-0479">Metal-binding</keyword>
<reference evidence="11" key="1">
    <citation type="submission" date="2019-10" db="EMBL/GenBank/DDBJ databases">
        <authorList>
            <person name="Zhang R."/>
            <person name="Pan Y."/>
            <person name="Wang J."/>
            <person name="Ma R."/>
            <person name="Yu S."/>
        </authorList>
    </citation>
    <scope>NUCLEOTIDE SEQUENCE</scope>
    <source>
        <strain evidence="11">LA-IB0</strain>
        <tissue evidence="11">Leaf</tissue>
    </source>
</reference>
<evidence type="ECO:0000256" key="1">
    <source>
        <dbReference type="ARBA" id="ARBA00004370"/>
    </source>
</evidence>
<evidence type="ECO:0000313" key="12">
    <source>
        <dbReference type="Proteomes" id="UP000826271"/>
    </source>
</evidence>
<keyword evidence="12" id="KW-1185">Reference proteome</keyword>
<keyword evidence="10" id="KW-0472">Membrane</keyword>
<keyword evidence="9" id="KW-0503">Monooxygenase</keyword>
<evidence type="ECO:0000256" key="4">
    <source>
        <dbReference type="ARBA" id="ARBA00022692"/>
    </source>
</evidence>
<keyword evidence="6" id="KW-1133">Transmembrane helix</keyword>
<dbReference type="GO" id="GO:0020037">
    <property type="term" value="F:heme binding"/>
    <property type="evidence" value="ECO:0007669"/>
    <property type="project" value="InterPro"/>
</dbReference>
<dbReference type="Proteomes" id="UP000826271">
    <property type="component" value="Unassembled WGS sequence"/>
</dbReference>
<dbReference type="PANTHER" id="PTHR47950">
    <property type="entry name" value="CYTOCHROME P450, FAMILY 76, SUBFAMILY C, POLYPEPTIDE 5-RELATED"/>
    <property type="match status" value="1"/>
</dbReference>
<keyword evidence="7" id="KW-0560">Oxidoreductase</keyword>
<dbReference type="EMBL" id="WHWC01000010">
    <property type="protein sequence ID" value="KAG8375391.1"/>
    <property type="molecule type" value="Genomic_DNA"/>
</dbReference>
<dbReference type="InterPro" id="IPR036396">
    <property type="entry name" value="Cyt_P450_sf"/>
</dbReference>
<organism evidence="11 12">
    <name type="scientific">Buddleja alternifolia</name>
    <dbReference type="NCBI Taxonomy" id="168488"/>
    <lineage>
        <taxon>Eukaryota</taxon>
        <taxon>Viridiplantae</taxon>
        <taxon>Streptophyta</taxon>
        <taxon>Embryophyta</taxon>
        <taxon>Tracheophyta</taxon>
        <taxon>Spermatophyta</taxon>
        <taxon>Magnoliopsida</taxon>
        <taxon>eudicotyledons</taxon>
        <taxon>Gunneridae</taxon>
        <taxon>Pentapetalae</taxon>
        <taxon>asterids</taxon>
        <taxon>lamiids</taxon>
        <taxon>Lamiales</taxon>
        <taxon>Scrophulariaceae</taxon>
        <taxon>Buddlejeae</taxon>
        <taxon>Buddleja</taxon>
    </lineage>
</organism>
<comment type="caution">
    <text evidence="11">The sequence shown here is derived from an EMBL/GenBank/DDBJ whole genome shotgun (WGS) entry which is preliminary data.</text>
</comment>
<dbReference type="PANTHER" id="PTHR47950:SF4">
    <property type="entry name" value="GERANIOL 8-HYDROXYLASE-LIKE"/>
    <property type="match status" value="1"/>
</dbReference>
<evidence type="ECO:0000256" key="7">
    <source>
        <dbReference type="ARBA" id="ARBA00023002"/>
    </source>
</evidence>
<evidence type="ECO:0000256" key="3">
    <source>
        <dbReference type="ARBA" id="ARBA00022617"/>
    </source>
</evidence>
<dbReference type="Gene3D" id="1.10.630.10">
    <property type="entry name" value="Cytochrome P450"/>
    <property type="match status" value="1"/>
</dbReference>
<name>A0AAV6X4N1_9LAMI</name>
<dbReference type="SUPFAM" id="SSF48264">
    <property type="entry name" value="Cytochrome P450"/>
    <property type="match status" value="1"/>
</dbReference>
<keyword evidence="3" id="KW-0349">Heme</keyword>
<dbReference type="GO" id="GO:0016020">
    <property type="term" value="C:membrane"/>
    <property type="evidence" value="ECO:0007669"/>
    <property type="project" value="UniProtKB-SubCell"/>
</dbReference>